<name>A0A397U6J1_9GLOM</name>
<organism evidence="4 5">
    <name type="scientific">Gigaspora rosea</name>
    <dbReference type="NCBI Taxonomy" id="44941"/>
    <lineage>
        <taxon>Eukaryota</taxon>
        <taxon>Fungi</taxon>
        <taxon>Fungi incertae sedis</taxon>
        <taxon>Mucoromycota</taxon>
        <taxon>Glomeromycotina</taxon>
        <taxon>Glomeromycetes</taxon>
        <taxon>Diversisporales</taxon>
        <taxon>Gigasporaceae</taxon>
        <taxon>Gigaspora</taxon>
    </lineage>
</organism>
<dbReference type="Proteomes" id="UP000266673">
    <property type="component" value="Unassembled WGS sequence"/>
</dbReference>
<dbReference type="AlphaFoldDB" id="A0A397U6J1"/>
<evidence type="ECO:0000313" key="4">
    <source>
        <dbReference type="EMBL" id="RIB04687.1"/>
    </source>
</evidence>
<dbReference type="OrthoDB" id="2425451at2759"/>
<dbReference type="GO" id="GO:0008270">
    <property type="term" value="F:zinc ion binding"/>
    <property type="evidence" value="ECO:0007669"/>
    <property type="project" value="UniProtKB-KW"/>
</dbReference>
<reference evidence="4 5" key="1">
    <citation type="submission" date="2018-06" db="EMBL/GenBank/DDBJ databases">
        <title>Comparative genomics reveals the genomic features of Rhizophagus irregularis, R. cerebriforme, R. diaphanum and Gigaspora rosea, and their symbiotic lifestyle signature.</title>
        <authorList>
            <person name="Morin E."/>
            <person name="San Clemente H."/>
            <person name="Chen E.C.H."/>
            <person name="De La Providencia I."/>
            <person name="Hainaut M."/>
            <person name="Kuo A."/>
            <person name="Kohler A."/>
            <person name="Murat C."/>
            <person name="Tang N."/>
            <person name="Roy S."/>
            <person name="Loubradou J."/>
            <person name="Henrissat B."/>
            <person name="Grigoriev I.V."/>
            <person name="Corradi N."/>
            <person name="Roux C."/>
            <person name="Martin F.M."/>
        </authorList>
    </citation>
    <scope>NUCLEOTIDE SEQUENCE [LARGE SCALE GENOMIC DNA]</scope>
    <source>
        <strain evidence="4 5">DAOM 194757</strain>
    </source>
</reference>
<keyword evidence="1" id="KW-0862">Zinc</keyword>
<dbReference type="PROSITE" id="PS50966">
    <property type="entry name" value="ZF_SWIM"/>
    <property type="match status" value="1"/>
</dbReference>
<keyword evidence="5" id="KW-1185">Reference proteome</keyword>
<keyword evidence="1" id="KW-0863">Zinc-finger</keyword>
<evidence type="ECO:0000313" key="5">
    <source>
        <dbReference type="Proteomes" id="UP000266673"/>
    </source>
</evidence>
<keyword evidence="1" id="KW-0479">Metal-binding</keyword>
<evidence type="ECO:0000259" key="3">
    <source>
        <dbReference type="PROSITE" id="PS50966"/>
    </source>
</evidence>
<dbReference type="EMBL" id="QKWP01002128">
    <property type="protein sequence ID" value="RIB04687.1"/>
    <property type="molecule type" value="Genomic_DNA"/>
</dbReference>
<comment type="caution">
    <text evidence="4">The sequence shown here is derived from an EMBL/GenBank/DDBJ whole genome shotgun (WGS) entry which is preliminary data.</text>
</comment>
<feature type="domain" description="SWIM-type" evidence="3">
    <location>
        <begin position="68"/>
        <end position="102"/>
    </location>
</feature>
<proteinExistence type="predicted"/>
<evidence type="ECO:0000256" key="2">
    <source>
        <dbReference type="SAM" id="MobiDB-lite"/>
    </source>
</evidence>
<dbReference type="InterPro" id="IPR007527">
    <property type="entry name" value="Znf_SWIM"/>
</dbReference>
<evidence type="ECO:0000256" key="1">
    <source>
        <dbReference type="PROSITE-ProRule" id="PRU00325"/>
    </source>
</evidence>
<accession>A0A397U6J1</accession>
<gene>
    <name evidence="4" type="ORF">C2G38_2048232</name>
</gene>
<feature type="region of interest" description="Disordered" evidence="2">
    <location>
        <begin position="227"/>
        <end position="247"/>
    </location>
</feature>
<protein>
    <recommendedName>
        <fullName evidence="3">SWIM-type domain-containing protein</fullName>
    </recommendedName>
</protein>
<sequence>MDVSIILIFRDGSAIIKCTFQGVPDSFFSKDMYDEALIELTELVDGIDVNDIKEIWMVSHIDQQKRHFIVLFGDAGHLCTCLTLVNRGIVCRHFFSILLESEVAWFHIGILAKRWFSDLAMQKSKKLNEHAISIRNHQEFGTFEHEIQTDFSFIDSIHGKCVFTSKIQHHVKSRALYGKGFGLMKRTLNLAIEAGCTEELYELYQQFIKRIEKQLAEQEGRIMHSENEDDYETISNPLKPRTKGRKHHKCIMAYNEGSRKKVLTESTNIQHTNNLISSNSSESIDISNVGRQVQTIQEQEREHNQDIQESDQGKCTFIY</sequence>